<dbReference type="PANTHER" id="PTHR24252:SF7">
    <property type="entry name" value="HYALIN"/>
    <property type="match status" value="1"/>
</dbReference>
<keyword evidence="10" id="KW-1185">Reference proteome</keyword>
<dbReference type="GO" id="GO:0004252">
    <property type="term" value="F:serine-type endopeptidase activity"/>
    <property type="evidence" value="ECO:0007669"/>
    <property type="project" value="UniProtKB-EC"/>
</dbReference>
<sequence length="182" mass="19423">MNNVLHSVITGCGVPAIKPQTIGSRIVNGQNAISGSWPWQVSLQHPNGFHFCGGSLINQNWVLTAAQCAVMVCSHRVILGEHNRGSNDEPIQIQVVSKVITHPLYNSVTFNNDIALLKLSSPVTFTPSISPVCLASSGASIVPGTRCFTTGWGQTASTSQSAVKQKENNNTTVFVQCNVSCF</sequence>
<keyword evidence="5" id="KW-0720">Serine protease</keyword>
<dbReference type="Ensembl" id="ENSCCRT00000114649.1">
    <property type="protein sequence ID" value="ENSCCRP00000129526.1"/>
    <property type="gene ID" value="ENSCCRG00000079179.1"/>
</dbReference>
<dbReference type="InterPro" id="IPR001314">
    <property type="entry name" value="Peptidase_S1A"/>
</dbReference>
<dbReference type="FunFam" id="2.40.10.10:FF:000181">
    <property type="entry name" value="Chymotrypsinogen A"/>
    <property type="match status" value="1"/>
</dbReference>
<dbReference type="Proteomes" id="UP001108240">
    <property type="component" value="Unplaced"/>
</dbReference>
<dbReference type="PROSITE" id="PS50240">
    <property type="entry name" value="TRYPSIN_DOM"/>
    <property type="match status" value="1"/>
</dbReference>
<dbReference type="AlphaFoldDB" id="A0A9J7ZF01"/>
<dbReference type="InterPro" id="IPR001254">
    <property type="entry name" value="Trypsin_dom"/>
</dbReference>
<evidence type="ECO:0000256" key="5">
    <source>
        <dbReference type="ARBA" id="ARBA00022825"/>
    </source>
</evidence>
<dbReference type="Pfam" id="PF00089">
    <property type="entry name" value="Trypsin"/>
    <property type="match status" value="1"/>
</dbReference>
<evidence type="ECO:0000256" key="7">
    <source>
        <dbReference type="ARBA" id="ARBA00044036"/>
    </source>
</evidence>
<evidence type="ECO:0000259" key="8">
    <source>
        <dbReference type="PROSITE" id="PS50240"/>
    </source>
</evidence>
<keyword evidence="2" id="KW-0645">Protease</keyword>
<dbReference type="Gene3D" id="2.40.10.10">
    <property type="entry name" value="Trypsin-like serine proteases"/>
    <property type="match status" value="2"/>
</dbReference>
<evidence type="ECO:0000256" key="6">
    <source>
        <dbReference type="ARBA" id="ARBA00023157"/>
    </source>
</evidence>
<dbReference type="GeneTree" id="ENSGT00940000154494"/>
<dbReference type="PRINTS" id="PR00722">
    <property type="entry name" value="CHYMOTRYPSIN"/>
</dbReference>
<reference evidence="9" key="1">
    <citation type="submission" date="2025-08" db="UniProtKB">
        <authorList>
            <consortium name="Ensembl"/>
        </authorList>
    </citation>
    <scope>IDENTIFICATION</scope>
</reference>
<dbReference type="GO" id="GO:0005576">
    <property type="term" value="C:extracellular region"/>
    <property type="evidence" value="ECO:0007669"/>
    <property type="project" value="UniProtKB-SubCell"/>
</dbReference>
<dbReference type="PANTHER" id="PTHR24252">
    <property type="entry name" value="ACROSIN-RELATED"/>
    <property type="match status" value="1"/>
</dbReference>
<organism evidence="9 10">
    <name type="scientific">Cyprinus carpio carpio</name>
    <dbReference type="NCBI Taxonomy" id="630221"/>
    <lineage>
        <taxon>Eukaryota</taxon>
        <taxon>Metazoa</taxon>
        <taxon>Chordata</taxon>
        <taxon>Craniata</taxon>
        <taxon>Vertebrata</taxon>
        <taxon>Euteleostomi</taxon>
        <taxon>Actinopterygii</taxon>
        <taxon>Neopterygii</taxon>
        <taxon>Teleostei</taxon>
        <taxon>Ostariophysi</taxon>
        <taxon>Cypriniformes</taxon>
        <taxon>Cyprinidae</taxon>
        <taxon>Cyprininae</taxon>
        <taxon>Cyprinus</taxon>
    </lineage>
</organism>
<dbReference type="SMART" id="SM00020">
    <property type="entry name" value="Tryp_SPc"/>
    <property type="match status" value="1"/>
</dbReference>
<accession>A0A9J7ZF01</accession>
<name>A0A9J7ZF01_CYPCA</name>
<proteinExistence type="predicted"/>
<keyword evidence="6" id="KW-1015">Disulfide bond</keyword>
<feature type="domain" description="Peptidase S1" evidence="8">
    <location>
        <begin position="26"/>
        <end position="182"/>
    </location>
</feature>
<protein>
    <recommendedName>
        <fullName evidence="7">chymotrypsin</fullName>
        <ecNumber evidence="7">3.4.21.1</ecNumber>
    </recommendedName>
</protein>
<dbReference type="GO" id="GO:0006508">
    <property type="term" value="P:proteolysis"/>
    <property type="evidence" value="ECO:0007669"/>
    <property type="project" value="UniProtKB-KW"/>
</dbReference>
<dbReference type="SUPFAM" id="SSF50494">
    <property type="entry name" value="Trypsin-like serine proteases"/>
    <property type="match status" value="1"/>
</dbReference>
<evidence type="ECO:0000256" key="1">
    <source>
        <dbReference type="ARBA" id="ARBA00004239"/>
    </source>
</evidence>
<dbReference type="InterPro" id="IPR043504">
    <property type="entry name" value="Peptidase_S1_PA_chymotrypsin"/>
</dbReference>
<evidence type="ECO:0000256" key="2">
    <source>
        <dbReference type="ARBA" id="ARBA00022670"/>
    </source>
</evidence>
<evidence type="ECO:0000256" key="4">
    <source>
        <dbReference type="ARBA" id="ARBA00022801"/>
    </source>
</evidence>
<keyword evidence="4" id="KW-0378">Hydrolase</keyword>
<comment type="subcellular location">
    <subcellularLocation>
        <location evidence="1">Secreted</location>
        <location evidence="1">Extracellular space</location>
    </subcellularLocation>
</comment>
<evidence type="ECO:0000313" key="9">
    <source>
        <dbReference type="Ensembl" id="ENSCCRP00000129526.1"/>
    </source>
</evidence>
<dbReference type="InterPro" id="IPR009003">
    <property type="entry name" value="Peptidase_S1_PA"/>
</dbReference>
<dbReference type="EC" id="3.4.21.1" evidence="7"/>
<dbReference type="CDD" id="cd00190">
    <property type="entry name" value="Tryp_SPc"/>
    <property type="match status" value="1"/>
</dbReference>
<evidence type="ECO:0000256" key="3">
    <source>
        <dbReference type="ARBA" id="ARBA00022757"/>
    </source>
</evidence>
<reference evidence="9" key="2">
    <citation type="submission" date="2025-09" db="UniProtKB">
        <authorList>
            <consortium name="Ensembl"/>
        </authorList>
    </citation>
    <scope>IDENTIFICATION</scope>
</reference>
<dbReference type="GO" id="GO:0007586">
    <property type="term" value="P:digestion"/>
    <property type="evidence" value="ECO:0007669"/>
    <property type="project" value="UniProtKB-KW"/>
</dbReference>
<keyword evidence="3" id="KW-0222">Digestion</keyword>
<evidence type="ECO:0000313" key="10">
    <source>
        <dbReference type="Proteomes" id="UP001108240"/>
    </source>
</evidence>